<dbReference type="PANTHER" id="PTHR47235">
    <property type="entry name" value="BLR6548 PROTEIN"/>
    <property type="match status" value="1"/>
</dbReference>
<comment type="similarity">
    <text evidence="1">Belongs to the leucine-binding protein family.</text>
</comment>
<evidence type="ECO:0000313" key="4">
    <source>
        <dbReference type="EMBL" id="MQY13166.1"/>
    </source>
</evidence>
<dbReference type="EMBL" id="WEGJ01000011">
    <property type="protein sequence ID" value="MQY13166.1"/>
    <property type="molecule type" value="Genomic_DNA"/>
</dbReference>
<comment type="caution">
    <text evidence="4">The sequence shown here is derived from an EMBL/GenBank/DDBJ whole genome shotgun (WGS) entry which is preliminary data.</text>
</comment>
<protein>
    <recommendedName>
        <fullName evidence="3">Leucine-binding protein domain-containing protein</fullName>
    </recommendedName>
</protein>
<keyword evidence="5" id="KW-1185">Reference proteome</keyword>
<feature type="domain" description="Leucine-binding protein" evidence="3">
    <location>
        <begin position="58"/>
        <end position="417"/>
    </location>
</feature>
<dbReference type="AlphaFoldDB" id="A0A7K0CIA8"/>
<dbReference type="InterPro" id="IPR028081">
    <property type="entry name" value="Leu-bd"/>
</dbReference>
<name>A0A7K0CIA8_9ACTN</name>
<evidence type="ECO:0000256" key="2">
    <source>
        <dbReference type="ARBA" id="ARBA00022729"/>
    </source>
</evidence>
<keyword evidence="2" id="KW-0732">Signal</keyword>
<dbReference type="PANTHER" id="PTHR47235:SF1">
    <property type="entry name" value="BLR6548 PROTEIN"/>
    <property type="match status" value="1"/>
</dbReference>
<evidence type="ECO:0000256" key="1">
    <source>
        <dbReference type="ARBA" id="ARBA00010062"/>
    </source>
</evidence>
<organism evidence="4 5">
    <name type="scientific">Streptomyces smaragdinus</name>
    <dbReference type="NCBI Taxonomy" id="2585196"/>
    <lineage>
        <taxon>Bacteria</taxon>
        <taxon>Bacillati</taxon>
        <taxon>Actinomycetota</taxon>
        <taxon>Actinomycetes</taxon>
        <taxon>Kitasatosporales</taxon>
        <taxon>Streptomycetaceae</taxon>
        <taxon>Streptomyces</taxon>
    </lineage>
</organism>
<dbReference type="InterPro" id="IPR028082">
    <property type="entry name" value="Peripla_BP_I"/>
</dbReference>
<dbReference type="CDD" id="cd06341">
    <property type="entry name" value="PBP1_ABC_ligand_binding-like"/>
    <property type="match status" value="1"/>
</dbReference>
<evidence type="ECO:0000259" key="3">
    <source>
        <dbReference type="Pfam" id="PF13458"/>
    </source>
</evidence>
<dbReference type="Pfam" id="PF13458">
    <property type="entry name" value="Peripla_BP_6"/>
    <property type="match status" value="1"/>
</dbReference>
<proteinExistence type="inferred from homology"/>
<dbReference type="SUPFAM" id="SSF53822">
    <property type="entry name" value="Periplasmic binding protein-like I"/>
    <property type="match status" value="1"/>
</dbReference>
<gene>
    <name evidence="4" type="ORF">SRB5_33090</name>
</gene>
<accession>A0A7K0CIA8</accession>
<dbReference type="Proteomes" id="UP000466345">
    <property type="component" value="Unassembled WGS sequence"/>
</dbReference>
<evidence type="ECO:0000313" key="5">
    <source>
        <dbReference type="Proteomes" id="UP000466345"/>
    </source>
</evidence>
<reference evidence="4 5" key="1">
    <citation type="submission" date="2019-10" db="EMBL/GenBank/DDBJ databases">
        <title>Streptomyces smaragdinus sp. nov. and Streptomyces fabii sp. nov., isolated from the gut of fungus growing-termite Macrotermes natalensis.</title>
        <authorList>
            <person name="Schwitalla J."/>
            <person name="Benndorf R."/>
            <person name="Martin K."/>
            <person name="De Beer W."/>
            <person name="Kaster A.-K."/>
            <person name="Vollmers J."/>
            <person name="Poulsen M."/>
            <person name="Beemelmanns C."/>
        </authorList>
    </citation>
    <scope>NUCLEOTIDE SEQUENCE [LARGE SCALE GENOMIC DNA]</scope>
    <source>
        <strain evidence="4 5">RB5</strain>
    </source>
</reference>
<dbReference type="Gene3D" id="3.40.50.2300">
    <property type="match status" value="2"/>
</dbReference>
<sequence>MRSRRHQRHRGAGLFVTRRAAPALLAAAVLLLGTACGSRLPERDFDHRPTTAATGRRPLTVGIITSATSPIGATAFTGPRDGARAYFARLNDHGGVGGRPVRVVTCDDQGAGIGNSDCVRRLLTKEKVFALVAGTSLDYAGAPLVSRAGVPDIGGQPIGAQYDTYPHLYSIYGSLAPRDGTPGWDGRLYGGTEVYRYFREEHGARTAAVVSYNQASSAAYARLVTEGLRAEGYRVAVEQVDFALPNFRAVAADIGARGADLVFDALDTHGNVQLCEAMEAADVRVAAKVTNVQNWSSQVPDDYRDVPGCRGSLWVTGSSRDYADRDHPAVAAFLEGMDRYAATKVRSQWQLEGWAAAMWFADAAASCGDDVTRACVERFMGRTEPYDADGLLLPVRFERLPEPPQTRRTCLSVARWRDDAHGWVTQGDMNENCFTVPQLAYRP</sequence>